<keyword evidence="2" id="KW-1185">Reference proteome</keyword>
<dbReference type="AlphaFoldDB" id="A0A4Y8RUL1"/>
<dbReference type="RefSeq" id="WP_134760435.1">
    <property type="nucleotide sequence ID" value="NZ_SOZD01000001.1"/>
</dbReference>
<protein>
    <submittedName>
        <fullName evidence="1">DUF465 domain-containing protein</fullName>
    </submittedName>
</protein>
<comment type="caution">
    <text evidence="1">The sequence shown here is derived from an EMBL/GenBank/DDBJ whole genome shotgun (WGS) entry which is preliminary data.</text>
</comment>
<dbReference type="Gene3D" id="6.10.280.50">
    <property type="match status" value="1"/>
</dbReference>
<dbReference type="InterPro" id="IPR038444">
    <property type="entry name" value="DUF465_sf"/>
</dbReference>
<sequence length="58" mass="6774">MSLNTHITTLEQRHSALDQEITAAFASKPAMSDAEIREMKLKKLRLKEEIERLRRAEH</sequence>
<gene>
    <name evidence="1" type="ORF">E3C22_04030</name>
</gene>
<dbReference type="Pfam" id="PF04325">
    <property type="entry name" value="DUF465"/>
    <property type="match status" value="1"/>
</dbReference>
<dbReference type="EMBL" id="SOZD01000001">
    <property type="protein sequence ID" value="TFF27633.1"/>
    <property type="molecule type" value="Genomic_DNA"/>
</dbReference>
<proteinExistence type="predicted"/>
<dbReference type="OrthoDB" id="7362854at2"/>
<reference evidence="1 2" key="1">
    <citation type="submission" date="2019-03" db="EMBL/GenBank/DDBJ databases">
        <title>Jiella endophytica sp. nov., a novel endophytic bacterium isolated from root of Ficus microcarpa Linn. f.</title>
        <authorList>
            <person name="Tuo L."/>
        </authorList>
    </citation>
    <scope>NUCLEOTIDE SEQUENCE [LARGE SCALE GENOMIC DNA]</scope>
    <source>
        <strain evidence="1 2">CBS5Q-3</strain>
    </source>
</reference>
<evidence type="ECO:0000313" key="2">
    <source>
        <dbReference type="Proteomes" id="UP000298179"/>
    </source>
</evidence>
<name>A0A4Y8RUL1_9HYPH</name>
<organism evidence="1 2">
    <name type="scientific">Jiella endophytica</name>
    <dbReference type="NCBI Taxonomy" id="2558362"/>
    <lineage>
        <taxon>Bacteria</taxon>
        <taxon>Pseudomonadati</taxon>
        <taxon>Pseudomonadota</taxon>
        <taxon>Alphaproteobacteria</taxon>
        <taxon>Hyphomicrobiales</taxon>
        <taxon>Aurantimonadaceae</taxon>
        <taxon>Jiella</taxon>
    </lineage>
</organism>
<evidence type="ECO:0000313" key="1">
    <source>
        <dbReference type="EMBL" id="TFF27633.1"/>
    </source>
</evidence>
<dbReference type="Proteomes" id="UP000298179">
    <property type="component" value="Unassembled WGS sequence"/>
</dbReference>
<accession>A0A4Y8RUL1</accession>
<dbReference type="InterPro" id="IPR007420">
    <property type="entry name" value="DUF465"/>
</dbReference>